<keyword evidence="3" id="KW-1185">Reference proteome</keyword>
<proteinExistence type="predicted"/>
<dbReference type="Proteomes" id="UP001208570">
    <property type="component" value="Unassembled WGS sequence"/>
</dbReference>
<evidence type="ECO:0000313" key="3">
    <source>
        <dbReference type="Proteomes" id="UP001208570"/>
    </source>
</evidence>
<feature type="region of interest" description="Disordered" evidence="1">
    <location>
        <begin position="263"/>
        <end position="287"/>
    </location>
</feature>
<sequence length="410" mass="44789">MEESSYVKLAQSSHSETEWSPLVETQKSLETLIKLASNPECLPSLLDGLSGCIQAIITVTEQVEVDSLDQLLMTLLIQIVQTCEAEISSDVSSCQKLAAFHHLMRILQVCIDILKSKHAGLLYCALCTVNYVVDACIVHEAHHLWLLEHNEVNHKPGGATTTTTTTTTKASNQENKCLYDIQQRSSYKGVSGSGCRKDSSDVSQSQPAFSRDMKSSLKSDRGSHFGKKQTKSGKIHFMSHQESNWSLRSILTHFDNLNHGGTSQDTSFAEGEPEMENCSGSHSGHELPQLSVQSPLDVLTASDPVLIVGILQDAINKYKAGIGRHKCTPSVRQMSCSNHCVQILSARILTLMCHSQVIQQKVVKNGHIKVLVEALDPNHDPKTSLPCTCMQLNGDVGMKAAAQASDNISI</sequence>
<organism evidence="2 3">
    <name type="scientific">Paralvinella palmiformis</name>
    <dbReference type="NCBI Taxonomy" id="53620"/>
    <lineage>
        <taxon>Eukaryota</taxon>
        <taxon>Metazoa</taxon>
        <taxon>Spiralia</taxon>
        <taxon>Lophotrochozoa</taxon>
        <taxon>Annelida</taxon>
        <taxon>Polychaeta</taxon>
        <taxon>Sedentaria</taxon>
        <taxon>Canalipalpata</taxon>
        <taxon>Terebellida</taxon>
        <taxon>Terebelliformia</taxon>
        <taxon>Alvinellidae</taxon>
        <taxon>Paralvinella</taxon>
    </lineage>
</organism>
<feature type="compositionally biased region" description="Basic and acidic residues" evidence="1">
    <location>
        <begin position="211"/>
        <end position="223"/>
    </location>
</feature>
<feature type="region of interest" description="Disordered" evidence="1">
    <location>
        <begin position="189"/>
        <end position="233"/>
    </location>
</feature>
<dbReference type="AlphaFoldDB" id="A0AAD9K9E2"/>
<reference evidence="2" key="1">
    <citation type="journal article" date="2023" name="Mol. Biol. Evol.">
        <title>Third-Generation Sequencing Reveals the Adaptive Role of the Epigenome in Three Deep-Sea Polychaetes.</title>
        <authorList>
            <person name="Perez M."/>
            <person name="Aroh O."/>
            <person name="Sun Y."/>
            <person name="Lan Y."/>
            <person name="Juniper S.K."/>
            <person name="Young C.R."/>
            <person name="Angers B."/>
            <person name="Qian P.Y."/>
        </authorList>
    </citation>
    <scope>NUCLEOTIDE SEQUENCE</scope>
    <source>
        <strain evidence="2">P08H-3</strain>
    </source>
</reference>
<evidence type="ECO:0000256" key="1">
    <source>
        <dbReference type="SAM" id="MobiDB-lite"/>
    </source>
</evidence>
<gene>
    <name evidence="2" type="ORF">LSH36_39g14010</name>
</gene>
<evidence type="ECO:0000313" key="2">
    <source>
        <dbReference type="EMBL" id="KAK2166453.1"/>
    </source>
</evidence>
<protein>
    <submittedName>
        <fullName evidence="2">Uncharacterized protein</fullName>
    </submittedName>
</protein>
<dbReference type="EMBL" id="JAODUP010000039">
    <property type="protein sequence ID" value="KAK2166453.1"/>
    <property type="molecule type" value="Genomic_DNA"/>
</dbReference>
<name>A0AAD9K9E2_9ANNE</name>
<comment type="caution">
    <text evidence="2">The sequence shown here is derived from an EMBL/GenBank/DDBJ whole genome shotgun (WGS) entry which is preliminary data.</text>
</comment>
<accession>A0AAD9K9E2</accession>
<feature type="compositionally biased region" description="Basic residues" evidence="1">
    <location>
        <begin position="224"/>
        <end position="233"/>
    </location>
</feature>